<dbReference type="EMBL" id="JBHTBY010000006">
    <property type="protein sequence ID" value="MFC7321023.1"/>
    <property type="molecule type" value="Genomic_DNA"/>
</dbReference>
<evidence type="ECO:0000256" key="3">
    <source>
        <dbReference type="ARBA" id="ARBA00022960"/>
    </source>
</evidence>
<keyword evidence="3 5" id="KW-0133">Cell shape</keyword>
<evidence type="ECO:0000259" key="8">
    <source>
        <dbReference type="Pfam" id="PF04085"/>
    </source>
</evidence>
<dbReference type="NCBIfam" id="TIGR00219">
    <property type="entry name" value="mreC"/>
    <property type="match status" value="1"/>
</dbReference>
<evidence type="ECO:0000256" key="5">
    <source>
        <dbReference type="PIRNR" id="PIRNR038471"/>
    </source>
</evidence>
<evidence type="ECO:0000256" key="1">
    <source>
        <dbReference type="ARBA" id="ARBA00009369"/>
    </source>
</evidence>
<dbReference type="RefSeq" id="WP_289214566.1">
    <property type="nucleotide sequence ID" value="NZ_JAPVRC010000001.1"/>
</dbReference>
<evidence type="ECO:0000256" key="2">
    <source>
        <dbReference type="ARBA" id="ARBA00013855"/>
    </source>
</evidence>
<gene>
    <name evidence="9" type="primary">mreC</name>
    <name evidence="9" type="ORF">ACFQMN_09035</name>
</gene>
<reference evidence="10" key="1">
    <citation type="journal article" date="2019" name="Int. J. Syst. Evol. Microbiol.">
        <title>The Global Catalogue of Microorganisms (GCM) 10K type strain sequencing project: providing services to taxonomists for standard genome sequencing and annotation.</title>
        <authorList>
            <consortium name="The Broad Institute Genomics Platform"/>
            <consortium name="The Broad Institute Genome Sequencing Center for Infectious Disease"/>
            <person name="Wu L."/>
            <person name="Ma J."/>
        </authorList>
    </citation>
    <scope>NUCLEOTIDE SEQUENCE [LARGE SCALE GENOMIC DNA]</scope>
    <source>
        <strain evidence="10">CCUG 73951</strain>
    </source>
</reference>
<dbReference type="InterPro" id="IPR055342">
    <property type="entry name" value="MreC_beta-barrel_core"/>
</dbReference>
<dbReference type="Gene3D" id="2.40.10.340">
    <property type="entry name" value="Rod shape-determining protein MreC, domain 1"/>
    <property type="match status" value="1"/>
</dbReference>
<sequence>MPSLFRRKRLMTVLIGFIILVALIGFSMRDRSELSVPEKFLQDSVGWVQTVFLAPVQLFDDSYQNIQKMLNVYDQNEVLKTRLDEYKGLIQENQQLQKDNEELRAALDKTESLRDYTPIQSTVIARSSDRWFEQMTINKGEEHGVEKDMAVITSEGMVGKIISAGSFHSTVQLLSGFDESNKISSWVVREDEENAFGLIEGYDSESGRLLLEGISLDEELEEGDTVISSGLGGVFPSDLRIGTVDEVENDQSGLTKTAYVEPFADLFDISHVIVVDRDVQSANDEEEEEEEEEGEGQ</sequence>
<name>A0ABW2K4C2_9BACI</name>
<keyword evidence="10" id="KW-1185">Reference proteome</keyword>
<proteinExistence type="inferred from homology"/>
<comment type="similarity">
    <text evidence="1 5">Belongs to the MreC family.</text>
</comment>
<dbReference type="Gene3D" id="2.40.10.350">
    <property type="entry name" value="Rod shape-determining protein MreC, domain 2"/>
    <property type="match status" value="1"/>
</dbReference>
<feature type="region of interest" description="Disordered" evidence="7">
    <location>
        <begin position="278"/>
        <end position="297"/>
    </location>
</feature>
<dbReference type="InterPro" id="IPR007221">
    <property type="entry name" value="MreC"/>
</dbReference>
<dbReference type="Gene3D" id="1.20.5.490">
    <property type="entry name" value="Single helix bin"/>
    <property type="match status" value="1"/>
</dbReference>
<dbReference type="Proteomes" id="UP001596494">
    <property type="component" value="Unassembled WGS sequence"/>
</dbReference>
<dbReference type="PANTHER" id="PTHR34138:SF1">
    <property type="entry name" value="CELL SHAPE-DETERMINING PROTEIN MREC"/>
    <property type="match status" value="1"/>
</dbReference>
<feature type="compositionally biased region" description="Acidic residues" evidence="7">
    <location>
        <begin position="283"/>
        <end position="297"/>
    </location>
</feature>
<evidence type="ECO:0000313" key="9">
    <source>
        <dbReference type="EMBL" id="MFC7321023.1"/>
    </source>
</evidence>
<dbReference type="Pfam" id="PF04085">
    <property type="entry name" value="MreC"/>
    <property type="match status" value="1"/>
</dbReference>
<dbReference type="PIRSF" id="PIRSF038471">
    <property type="entry name" value="MreC"/>
    <property type="match status" value="1"/>
</dbReference>
<feature type="coiled-coil region" evidence="6">
    <location>
        <begin position="79"/>
        <end position="113"/>
    </location>
</feature>
<keyword evidence="6" id="KW-0175">Coiled coil</keyword>
<dbReference type="InterPro" id="IPR042177">
    <property type="entry name" value="Cell/Rod_1"/>
</dbReference>
<accession>A0ABW2K4C2</accession>
<feature type="domain" description="Rod shape-determining protein MreC beta-barrel core" evidence="8">
    <location>
        <begin position="123"/>
        <end position="275"/>
    </location>
</feature>
<organism evidence="9 10">
    <name type="scientific">Halobacillus campisalis</name>
    <dbReference type="NCBI Taxonomy" id="435909"/>
    <lineage>
        <taxon>Bacteria</taxon>
        <taxon>Bacillati</taxon>
        <taxon>Bacillota</taxon>
        <taxon>Bacilli</taxon>
        <taxon>Bacillales</taxon>
        <taxon>Bacillaceae</taxon>
        <taxon>Halobacillus</taxon>
    </lineage>
</organism>
<comment type="caution">
    <text evidence="9">The sequence shown here is derived from an EMBL/GenBank/DDBJ whole genome shotgun (WGS) entry which is preliminary data.</text>
</comment>
<evidence type="ECO:0000313" key="10">
    <source>
        <dbReference type="Proteomes" id="UP001596494"/>
    </source>
</evidence>
<evidence type="ECO:0000256" key="7">
    <source>
        <dbReference type="SAM" id="MobiDB-lite"/>
    </source>
</evidence>
<dbReference type="InterPro" id="IPR042175">
    <property type="entry name" value="Cell/Rod_MreC_2"/>
</dbReference>
<protein>
    <recommendedName>
        <fullName evidence="2 5">Cell shape-determining protein MreC</fullName>
    </recommendedName>
    <alternativeName>
        <fullName evidence="4 5">Cell shape protein MreC</fullName>
    </alternativeName>
</protein>
<dbReference type="PANTHER" id="PTHR34138">
    <property type="entry name" value="CELL SHAPE-DETERMINING PROTEIN MREC"/>
    <property type="match status" value="1"/>
</dbReference>
<evidence type="ECO:0000256" key="4">
    <source>
        <dbReference type="ARBA" id="ARBA00032089"/>
    </source>
</evidence>
<comment type="function">
    <text evidence="5">Involved in formation and maintenance of cell shape.</text>
</comment>
<evidence type="ECO:0000256" key="6">
    <source>
        <dbReference type="SAM" id="Coils"/>
    </source>
</evidence>